<dbReference type="PANTHER" id="PTHR48258">
    <property type="entry name" value="DUF4218 DOMAIN-CONTAINING PROTEIN-RELATED"/>
    <property type="match status" value="1"/>
</dbReference>
<feature type="domain" description="DUF4218" evidence="1">
    <location>
        <begin position="142"/>
        <end position="190"/>
    </location>
</feature>
<name>A0A2N9GD45_FAGSY</name>
<gene>
    <name evidence="2" type="ORF">FSB_LOCUS25252</name>
</gene>
<accession>A0A2N9GD45</accession>
<protein>
    <recommendedName>
        <fullName evidence="1">DUF4218 domain-containing protein</fullName>
    </recommendedName>
</protein>
<dbReference type="Pfam" id="PF02992">
    <property type="entry name" value="Transposase_21"/>
    <property type="match status" value="1"/>
</dbReference>
<sequence>MLRKRVKDMRWYRNKRVDDGISRHPTNSENWKEFDLQHPEFALEPRNVRLGLATDGFNPFGNMNNSYSMWPVILIPYNLPPWLMHAALLWTIHDYLGFVKYPDGYAANISRSVNTRNGRLSGLKSHDCHVLLQQVLPIGMREDRIVLILCKFEMFFPPAFFDVMVHIAVHLPREAILGGPVQYRWMYPNRKVKQDFYLPDSKSGESWQVVQCVQYRRVFDVPDDVEPEVIREDEIMAEHRDDDENEEHDIADDDVDPDLDYNILARIKDNQEKMKALGLKQLTSVIRKSSLLKYANAKRKRIIVEVDDDDYVPSIGGDDNDDESSSSSMHEVIEMLDSEGDSPAPHIFEGDLPVPYILEEDSLVPQIHGAVVLSTDTPSSSVVRVNFPIPNTIPLAPEEVFVRVLKPRGKGFTGAEPFGNVGSSSTG</sequence>
<proteinExistence type="predicted"/>
<dbReference type="AlphaFoldDB" id="A0A2N9GD45"/>
<evidence type="ECO:0000259" key="1">
    <source>
        <dbReference type="Pfam" id="PF13960"/>
    </source>
</evidence>
<dbReference type="Pfam" id="PF13960">
    <property type="entry name" value="DUF4218"/>
    <property type="match status" value="1"/>
</dbReference>
<organism evidence="2">
    <name type="scientific">Fagus sylvatica</name>
    <name type="common">Beechnut</name>
    <dbReference type="NCBI Taxonomy" id="28930"/>
    <lineage>
        <taxon>Eukaryota</taxon>
        <taxon>Viridiplantae</taxon>
        <taxon>Streptophyta</taxon>
        <taxon>Embryophyta</taxon>
        <taxon>Tracheophyta</taxon>
        <taxon>Spermatophyta</taxon>
        <taxon>Magnoliopsida</taxon>
        <taxon>eudicotyledons</taxon>
        <taxon>Gunneridae</taxon>
        <taxon>Pentapetalae</taxon>
        <taxon>rosids</taxon>
        <taxon>fabids</taxon>
        <taxon>Fagales</taxon>
        <taxon>Fagaceae</taxon>
        <taxon>Fagus</taxon>
    </lineage>
</organism>
<dbReference type="PANTHER" id="PTHR48258:SF6">
    <property type="entry name" value="LEUCINE-RICH REPEAT DOMAIN, L DOMAIN-CONTAINING PROTEIN"/>
    <property type="match status" value="1"/>
</dbReference>
<dbReference type="InterPro" id="IPR004242">
    <property type="entry name" value="Transposase_21"/>
</dbReference>
<dbReference type="InterPro" id="IPR025452">
    <property type="entry name" value="DUF4218"/>
</dbReference>
<evidence type="ECO:0000313" key="2">
    <source>
        <dbReference type="EMBL" id="SPC97370.1"/>
    </source>
</evidence>
<reference evidence="2" key="1">
    <citation type="submission" date="2018-02" db="EMBL/GenBank/DDBJ databases">
        <authorList>
            <person name="Cohen D.B."/>
            <person name="Kent A.D."/>
        </authorList>
    </citation>
    <scope>NUCLEOTIDE SEQUENCE</scope>
</reference>
<dbReference type="EMBL" id="OIVN01001765">
    <property type="protein sequence ID" value="SPC97370.1"/>
    <property type="molecule type" value="Genomic_DNA"/>
</dbReference>